<sequence>MADEKARSAEKMTRQEEEEATDYNPTLLVVRGSCLSGVWQGMYYLLDVPYKMGKAGGRGNAVAQGLNPTSGLLGSGALRNETTTLKAGDVT</sequence>
<name>A0AA97NR10_PYRO3</name>
<feature type="compositionally biased region" description="Basic and acidic residues" evidence="1">
    <location>
        <begin position="1"/>
        <end position="15"/>
    </location>
</feature>
<organism evidence="2">
    <name type="scientific">Pyricularia oryzae (strain Y34)</name>
    <name type="common">Rice blast fungus</name>
    <name type="synonym">Magnaporthe oryzae</name>
    <dbReference type="NCBI Taxonomy" id="1143189"/>
    <lineage>
        <taxon>Eukaryota</taxon>
        <taxon>Fungi</taxon>
        <taxon>Dikarya</taxon>
        <taxon>Ascomycota</taxon>
        <taxon>Pezizomycotina</taxon>
        <taxon>Sordariomycetes</taxon>
        <taxon>Sordariomycetidae</taxon>
        <taxon>Magnaporthales</taxon>
        <taxon>Pyriculariaceae</taxon>
        <taxon>Pyricularia</taxon>
    </lineage>
</organism>
<evidence type="ECO:0000256" key="1">
    <source>
        <dbReference type="SAM" id="MobiDB-lite"/>
    </source>
</evidence>
<gene>
    <name evidence="2" type="ORF">OOU_Y34scaffold00748g29</name>
</gene>
<accession>A0AA97NR10</accession>
<dbReference type="AlphaFoldDB" id="A0AA97NR10"/>
<reference evidence="2" key="1">
    <citation type="journal article" date="2012" name="PLoS Genet.">
        <title>Comparative analysis of the genomes of two field isolates of the rice blast fungus Magnaporthe oryzae.</title>
        <authorList>
            <person name="Xue M."/>
            <person name="Yang J."/>
            <person name="Li Z."/>
            <person name="Hu S."/>
            <person name="Yao N."/>
            <person name="Dean R.A."/>
            <person name="Zhao W."/>
            <person name="Shen M."/>
            <person name="Zhang H."/>
            <person name="Li C."/>
            <person name="Liu L."/>
            <person name="Cao L."/>
            <person name="Xu X."/>
            <person name="Xing Y."/>
            <person name="Hsiang T."/>
            <person name="Zhang Z."/>
            <person name="Xu J.R."/>
            <person name="Peng Y.L."/>
        </authorList>
    </citation>
    <scope>NUCLEOTIDE SEQUENCE</scope>
    <source>
        <strain evidence="2">Y34</strain>
    </source>
</reference>
<evidence type="ECO:0000313" key="2">
    <source>
        <dbReference type="EMBL" id="ELQ34710.1"/>
    </source>
</evidence>
<dbReference type="EMBL" id="JH793765">
    <property type="protein sequence ID" value="ELQ34710.1"/>
    <property type="molecule type" value="Genomic_DNA"/>
</dbReference>
<proteinExistence type="predicted"/>
<dbReference type="Proteomes" id="UP000011086">
    <property type="component" value="Unassembled WGS sequence"/>
</dbReference>
<protein>
    <submittedName>
        <fullName evidence="2">Uncharacterized protein</fullName>
    </submittedName>
</protein>
<feature type="region of interest" description="Disordered" evidence="1">
    <location>
        <begin position="1"/>
        <end position="22"/>
    </location>
</feature>